<accession>A0AAP5P8D7</accession>
<proteinExistence type="predicted"/>
<dbReference type="AlphaFoldDB" id="A0AAP5P8D7"/>
<organism evidence="1 2">
    <name type="scientific">Lactococcus lactis</name>
    <dbReference type="NCBI Taxonomy" id="1358"/>
    <lineage>
        <taxon>Bacteria</taxon>
        <taxon>Bacillati</taxon>
        <taxon>Bacillota</taxon>
        <taxon>Bacilli</taxon>
        <taxon>Lactobacillales</taxon>
        <taxon>Streptococcaceae</taxon>
        <taxon>Lactococcus</taxon>
    </lineage>
</organism>
<gene>
    <name evidence="1" type="ORF">P7I04_05985</name>
</gene>
<comment type="caution">
    <text evidence="1">The sequence shown here is derived from an EMBL/GenBank/DDBJ whole genome shotgun (WGS) entry which is preliminary data.</text>
</comment>
<evidence type="ECO:0000313" key="1">
    <source>
        <dbReference type="EMBL" id="MDT2945589.1"/>
    </source>
</evidence>
<protein>
    <submittedName>
        <fullName evidence="1">Cell wall anchor protein</fullName>
    </submittedName>
</protein>
<sequence>YDADENNQLIVPQHQFIWFPNVSWNVPVSTFPHYQYGWQNQKTTGNIIHVGDYYHIQSTVTYAYYGTDGTYLGQESTSGLYNKPYSVSVPYNFGDYYIEGNKIRAGLYPKQDETLNVYYKYVPPIVYYNTSNPYATTYYANGYEYVPNYIPPVVYYTPTYDGYGGGYSYFGGYAYSSGGYSNSNVAYYPNYVPQSAYYSKEAQLVAEEGGNNSSKVNYSTDKEDNSLLNFGESVCMVF</sequence>
<evidence type="ECO:0000313" key="2">
    <source>
        <dbReference type="Proteomes" id="UP001250218"/>
    </source>
</evidence>
<name>A0AAP5P8D7_9LACT</name>
<reference evidence="1" key="1">
    <citation type="submission" date="2023-03" db="EMBL/GenBank/DDBJ databases">
        <authorList>
            <person name="Shen W."/>
            <person name="Cai J."/>
        </authorList>
    </citation>
    <scope>NUCLEOTIDE SEQUENCE</scope>
    <source>
        <strain evidence="1">Y37</strain>
    </source>
</reference>
<dbReference type="Proteomes" id="UP001250218">
    <property type="component" value="Unassembled WGS sequence"/>
</dbReference>
<feature type="non-terminal residue" evidence="1">
    <location>
        <position position="1"/>
    </location>
</feature>
<dbReference type="EMBL" id="JARQDL010000004">
    <property type="protein sequence ID" value="MDT2945589.1"/>
    <property type="molecule type" value="Genomic_DNA"/>
</dbReference>